<dbReference type="InterPro" id="IPR048401">
    <property type="entry name" value="SLS1_C"/>
</dbReference>
<dbReference type="AlphaFoldDB" id="A0AAN6IAK4"/>
<feature type="compositionally biased region" description="Basic and acidic residues" evidence="1">
    <location>
        <begin position="912"/>
        <end position="928"/>
    </location>
</feature>
<evidence type="ECO:0000259" key="2">
    <source>
        <dbReference type="Pfam" id="PF20776"/>
    </source>
</evidence>
<feature type="region of interest" description="Disordered" evidence="1">
    <location>
        <begin position="542"/>
        <end position="595"/>
    </location>
</feature>
<sequence>MFKRLSRSAYVCLRCQKNLARNDPQSLRTADLASAFVPRRWQSSAAAAHVEDDDDNHVDRIPQQPPSVTENPGRPKDYKYRRWKPKRTAELGVNSLGKPAEVLILPSKDRFIPRVPDDGDDKEDVRAMVQQALDFEKEPLKLEDLRTNIEQVRSVIGKERGQLEVSEWQALKTHLKKGFSLHQLRRYIVAMAKTSVTPNQDTQFLRLGKPDLVQHIIQEVWGFTKPAAANMDASKTLVSHSINVGHEAKLGWFLTDSRQNLKKISEECNVQIDIFKKRKRIMVRGPAVQATAAFQKVNRLAKDLTLVQIHLTGTVGNTYRDPALQDRVKAFLKTVEQKYQVYISLNDIGDHIKLVHDKRPNSGAHAHREILLAAENFVESQQVAVWNTESRSQTTMMPCPTPTEFSSDLYQLPWTRQVALKSNPQPTATTVSPPSSATKSLVDDIERLFHRTLSMKKVHFARDGMHRDFGVKFGRALSRDNAGLHKDTTDEVVAHTGSKAGEHPMTVAPSEHRAISASNEQQMDGIDQGVDEKATVVGTEIGDSSEGLKPYATPGVQSSQLKGADTVTKSNAADTRAANMIRSEPSRASMNEGAERGRPSFVGDIAYLMQLLAPMKAWAPRRAASSRVDSDAQAILRLELAPLPNSSKAKRYPSFEIFISVGDGKKPQLTLTRLSAIYKNQSFIVLCPGQEVDVEFRGRLLRDLWYQGAEPTKVVEPMLKGIRDYIGKAQAQGVTQWLFSPFVMLSMHQSLVREAQAAQFKVGDAIAERKESLLRHNKPLDKTEYVLQSVDVMDVDSRVVTVLTHDHDDENIPLGVHQLCLEHITLTGANSTRQELRLAEGSVLYTPKLASPEIRLLARTALEMSQWLGHDHTKAFGITPLHQRFQLSREFQPDVETPIGSRVRPGKKPHREPRAAKRSKGEDLKVREAPVNNTGQQLSPQPVEKTAEEADQQTLKQPIAAQQGDVKAVKEPGKTITPKKSAKSRAWKKKN</sequence>
<dbReference type="EMBL" id="MU404358">
    <property type="protein sequence ID" value="KAI1610281.1"/>
    <property type="molecule type" value="Genomic_DNA"/>
</dbReference>
<dbReference type="Pfam" id="PF20778">
    <property type="entry name" value="SLS1_C"/>
    <property type="match status" value="1"/>
</dbReference>
<feature type="compositionally biased region" description="Basic residues" evidence="1">
    <location>
        <begin position="980"/>
        <end position="991"/>
    </location>
</feature>
<keyword evidence="5" id="KW-1185">Reference proteome</keyword>
<dbReference type="Pfam" id="PF20776">
    <property type="entry name" value="SLS1_N"/>
    <property type="match status" value="1"/>
</dbReference>
<name>A0AAN6IAK4_9EURO</name>
<evidence type="ECO:0000313" key="4">
    <source>
        <dbReference type="EMBL" id="KAI1610281.1"/>
    </source>
</evidence>
<protein>
    <submittedName>
        <fullName evidence="4">Uncharacterized protein</fullName>
    </submittedName>
</protein>
<evidence type="ECO:0000313" key="5">
    <source>
        <dbReference type="Proteomes" id="UP001203852"/>
    </source>
</evidence>
<feature type="domain" description="SLS1 N-terminal" evidence="2">
    <location>
        <begin position="141"/>
        <end position="223"/>
    </location>
</feature>
<dbReference type="InterPro" id="IPR048400">
    <property type="entry name" value="SLS1_N"/>
</dbReference>
<evidence type="ECO:0000259" key="3">
    <source>
        <dbReference type="Pfam" id="PF20778"/>
    </source>
</evidence>
<gene>
    <name evidence="4" type="ORF">EDD36DRAFT_321126</name>
</gene>
<proteinExistence type="predicted"/>
<dbReference type="Proteomes" id="UP001203852">
    <property type="component" value="Unassembled WGS sequence"/>
</dbReference>
<feature type="region of interest" description="Disordered" evidence="1">
    <location>
        <begin position="889"/>
        <end position="991"/>
    </location>
</feature>
<feature type="compositionally biased region" description="Polar residues" evidence="1">
    <location>
        <begin position="555"/>
        <end position="573"/>
    </location>
</feature>
<organism evidence="4 5">
    <name type="scientific">Exophiala viscosa</name>
    <dbReference type="NCBI Taxonomy" id="2486360"/>
    <lineage>
        <taxon>Eukaryota</taxon>
        <taxon>Fungi</taxon>
        <taxon>Dikarya</taxon>
        <taxon>Ascomycota</taxon>
        <taxon>Pezizomycotina</taxon>
        <taxon>Eurotiomycetes</taxon>
        <taxon>Chaetothyriomycetidae</taxon>
        <taxon>Chaetothyriales</taxon>
        <taxon>Herpotrichiellaceae</taxon>
        <taxon>Exophiala</taxon>
    </lineage>
</organism>
<evidence type="ECO:0000256" key="1">
    <source>
        <dbReference type="SAM" id="MobiDB-lite"/>
    </source>
</evidence>
<reference evidence="4" key="1">
    <citation type="journal article" date="2022" name="bioRxiv">
        <title>Deciphering the potential niche of two novel black yeast fungi from a biological soil crust based on their genomes, phenotypes, and melanin regulation.</title>
        <authorList>
            <consortium name="DOE Joint Genome Institute"/>
            <person name="Carr E.C."/>
            <person name="Barton Q."/>
            <person name="Grambo S."/>
            <person name="Sullivan M."/>
            <person name="Renfro C.M."/>
            <person name="Kuo A."/>
            <person name="Pangilinan J."/>
            <person name="Lipzen A."/>
            <person name="Keymanesh K."/>
            <person name="Savage E."/>
            <person name="Barry K."/>
            <person name="Grigoriev I.V."/>
            <person name="Riekhof W.R."/>
            <person name="Harris S.S."/>
        </authorList>
    </citation>
    <scope>NUCLEOTIDE SEQUENCE</scope>
    <source>
        <strain evidence="4">JF 03-4F</strain>
    </source>
</reference>
<comment type="caution">
    <text evidence="4">The sequence shown here is derived from an EMBL/GenBank/DDBJ whole genome shotgun (WGS) entry which is preliminary data.</text>
</comment>
<feature type="compositionally biased region" description="Polar residues" evidence="1">
    <location>
        <begin position="931"/>
        <end position="940"/>
    </location>
</feature>
<accession>A0AAN6IAK4</accession>
<feature type="domain" description="SLS1 C-terminal" evidence="3">
    <location>
        <begin position="601"/>
        <end position="759"/>
    </location>
</feature>
<feature type="region of interest" description="Disordered" evidence="1">
    <location>
        <begin position="44"/>
        <end position="78"/>
    </location>
</feature>